<dbReference type="SMART" id="SM00465">
    <property type="entry name" value="GIYc"/>
    <property type="match status" value="1"/>
</dbReference>
<evidence type="ECO:0000256" key="1">
    <source>
        <dbReference type="ARBA" id="ARBA00007435"/>
    </source>
</evidence>
<dbReference type="PANTHER" id="PTHR34477">
    <property type="entry name" value="UPF0213 PROTEIN YHBQ"/>
    <property type="match status" value="1"/>
</dbReference>
<dbReference type="KEGG" id="ltr:EVS81_03490"/>
<dbReference type="InterPro" id="IPR000305">
    <property type="entry name" value="GIY-YIG_endonuc"/>
</dbReference>
<accession>A0A4P6KCE5</accession>
<gene>
    <name evidence="3" type="ORF">EVS81_03490</name>
</gene>
<evidence type="ECO:0000313" key="3">
    <source>
        <dbReference type="EMBL" id="QBE48006.1"/>
    </source>
</evidence>
<dbReference type="Proteomes" id="UP000289260">
    <property type="component" value="Chromosome"/>
</dbReference>
<dbReference type="AlphaFoldDB" id="A0A4P6KCE5"/>
<organism evidence="3 4">
    <name type="scientific">Leucobacter triazinivorans</name>
    <dbReference type="NCBI Taxonomy" id="1784719"/>
    <lineage>
        <taxon>Bacteria</taxon>
        <taxon>Bacillati</taxon>
        <taxon>Actinomycetota</taxon>
        <taxon>Actinomycetes</taxon>
        <taxon>Micrococcales</taxon>
        <taxon>Microbacteriaceae</taxon>
        <taxon>Leucobacter</taxon>
    </lineage>
</organism>
<dbReference type="SUPFAM" id="SSF82771">
    <property type="entry name" value="GIY-YIG endonuclease"/>
    <property type="match status" value="1"/>
</dbReference>
<dbReference type="CDD" id="cd10448">
    <property type="entry name" value="GIY-YIG_unchar_3"/>
    <property type="match status" value="1"/>
</dbReference>
<keyword evidence="4" id="KW-1185">Reference proteome</keyword>
<feature type="domain" description="GIY-YIG" evidence="2">
    <location>
        <begin position="3"/>
        <end position="79"/>
    </location>
</feature>
<comment type="similarity">
    <text evidence="1">Belongs to the UPF0213 family.</text>
</comment>
<dbReference type="Gene3D" id="3.40.1440.10">
    <property type="entry name" value="GIY-YIG endonuclease"/>
    <property type="match status" value="1"/>
</dbReference>
<reference evidence="3 4" key="1">
    <citation type="submission" date="2019-02" db="EMBL/GenBank/DDBJ databases">
        <authorList>
            <person name="Sun L."/>
            <person name="Pan D."/>
            <person name="Wu X."/>
        </authorList>
    </citation>
    <scope>NUCLEOTIDE SEQUENCE [LARGE SCALE GENOMIC DNA]</scope>
    <source>
        <strain evidence="3 4">JW-1</strain>
    </source>
</reference>
<evidence type="ECO:0000313" key="4">
    <source>
        <dbReference type="Proteomes" id="UP000289260"/>
    </source>
</evidence>
<dbReference type="Pfam" id="PF01541">
    <property type="entry name" value="GIY-YIG"/>
    <property type="match status" value="1"/>
</dbReference>
<dbReference type="RefSeq" id="WP_130109155.1">
    <property type="nucleotide sequence ID" value="NZ_CP035806.1"/>
</dbReference>
<name>A0A4P6KCE5_9MICO</name>
<dbReference type="PANTHER" id="PTHR34477:SF5">
    <property type="entry name" value="BSL5627 PROTEIN"/>
    <property type="match status" value="1"/>
</dbReference>
<proteinExistence type="inferred from homology"/>
<sequence>MNRHAYVYLLASGYNGTLYVGVTSDLARRVYEHRNHLVPGFTDRYDVTSLVWYVAGENIVDAIALEKKIKNRSRRWKIDLIERENPSWEDLAAGWYE</sequence>
<dbReference type="InterPro" id="IPR050190">
    <property type="entry name" value="UPF0213_domain"/>
</dbReference>
<protein>
    <submittedName>
        <fullName evidence="3">GIY-YIG nuclease family protein</fullName>
    </submittedName>
</protein>
<dbReference type="InterPro" id="IPR035901">
    <property type="entry name" value="GIY-YIG_endonuc_sf"/>
</dbReference>
<dbReference type="OrthoDB" id="9797095at2"/>
<dbReference type="PROSITE" id="PS50164">
    <property type="entry name" value="GIY_YIG"/>
    <property type="match status" value="1"/>
</dbReference>
<evidence type="ECO:0000259" key="2">
    <source>
        <dbReference type="PROSITE" id="PS50164"/>
    </source>
</evidence>
<dbReference type="EMBL" id="CP035806">
    <property type="protein sequence ID" value="QBE48006.1"/>
    <property type="molecule type" value="Genomic_DNA"/>
</dbReference>